<evidence type="ECO:0000313" key="3">
    <source>
        <dbReference type="EMBL" id="CAK8996344.1"/>
    </source>
</evidence>
<name>A0ABP0I1A4_9DINO</name>
<sequence>MGCAHVKQASEPELKMSPSHQFKDPFDKILMEDTGFGIRGVSDASTASGASDGSDDLLDLSWSSWNETDPAPYMPPTRQTHEAFNNVMGKFLNQVEQKPKRFEKIVSMYRARSGFTADEEDVMETVAI</sequence>
<organism evidence="3 4">
    <name type="scientific">Durusdinium trenchii</name>
    <dbReference type="NCBI Taxonomy" id="1381693"/>
    <lineage>
        <taxon>Eukaryota</taxon>
        <taxon>Sar</taxon>
        <taxon>Alveolata</taxon>
        <taxon>Dinophyceae</taxon>
        <taxon>Suessiales</taxon>
        <taxon>Symbiodiniaceae</taxon>
        <taxon>Durusdinium</taxon>
    </lineage>
</organism>
<gene>
    <name evidence="2" type="ORF">CCMP2556_LOCUS4389</name>
    <name evidence="3" type="ORF">CCMP2556_LOCUS4411</name>
</gene>
<evidence type="ECO:0000256" key="1">
    <source>
        <dbReference type="SAM" id="MobiDB-lite"/>
    </source>
</evidence>
<evidence type="ECO:0000313" key="2">
    <source>
        <dbReference type="EMBL" id="CAK8996292.1"/>
    </source>
</evidence>
<dbReference type="EMBL" id="CAXAMN010001803">
    <property type="protein sequence ID" value="CAK8996344.1"/>
    <property type="molecule type" value="Genomic_DNA"/>
</dbReference>
<feature type="region of interest" description="Disordered" evidence="1">
    <location>
        <begin position="1"/>
        <end position="21"/>
    </location>
</feature>
<dbReference type="Proteomes" id="UP001642484">
    <property type="component" value="Unassembled WGS sequence"/>
</dbReference>
<keyword evidence="4" id="KW-1185">Reference proteome</keyword>
<evidence type="ECO:0000313" key="4">
    <source>
        <dbReference type="Proteomes" id="UP001642484"/>
    </source>
</evidence>
<proteinExistence type="predicted"/>
<dbReference type="EMBL" id="CAXAMN010001792">
    <property type="protein sequence ID" value="CAK8996292.1"/>
    <property type="molecule type" value="Genomic_DNA"/>
</dbReference>
<protein>
    <submittedName>
        <fullName evidence="3">Uncharacterized protein</fullName>
    </submittedName>
</protein>
<comment type="caution">
    <text evidence="3">The sequence shown here is derived from an EMBL/GenBank/DDBJ whole genome shotgun (WGS) entry which is preliminary data.</text>
</comment>
<reference evidence="3 4" key="1">
    <citation type="submission" date="2024-02" db="EMBL/GenBank/DDBJ databases">
        <authorList>
            <person name="Chen Y."/>
            <person name="Shah S."/>
            <person name="Dougan E. K."/>
            <person name="Thang M."/>
            <person name="Chan C."/>
        </authorList>
    </citation>
    <scope>NUCLEOTIDE SEQUENCE [LARGE SCALE GENOMIC DNA]</scope>
</reference>
<accession>A0ABP0I1A4</accession>